<keyword evidence="2" id="KW-1185">Reference proteome</keyword>
<organism evidence="1 2">
    <name type="scientific">Croceitalea marina</name>
    <dbReference type="NCBI Taxonomy" id="1775166"/>
    <lineage>
        <taxon>Bacteria</taxon>
        <taxon>Pseudomonadati</taxon>
        <taxon>Bacteroidota</taxon>
        <taxon>Flavobacteriia</taxon>
        <taxon>Flavobacteriales</taxon>
        <taxon>Flavobacteriaceae</taxon>
        <taxon>Croceitalea</taxon>
    </lineage>
</organism>
<comment type="caution">
    <text evidence="1">The sequence shown here is derived from an EMBL/GenBank/DDBJ whole genome shotgun (WGS) entry which is preliminary data.</text>
</comment>
<accession>A0ABW5MUQ3</accession>
<evidence type="ECO:0000313" key="2">
    <source>
        <dbReference type="Proteomes" id="UP001597526"/>
    </source>
</evidence>
<proteinExistence type="predicted"/>
<evidence type="ECO:0000313" key="1">
    <source>
        <dbReference type="EMBL" id="MFD2586098.1"/>
    </source>
</evidence>
<reference evidence="2" key="1">
    <citation type="journal article" date="2019" name="Int. J. Syst. Evol. Microbiol.">
        <title>The Global Catalogue of Microorganisms (GCM) 10K type strain sequencing project: providing services to taxonomists for standard genome sequencing and annotation.</title>
        <authorList>
            <consortium name="The Broad Institute Genomics Platform"/>
            <consortium name="The Broad Institute Genome Sequencing Center for Infectious Disease"/>
            <person name="Wu L."/>
            <person name="Ma J."/>
        </authorList>
    </citation>
    <scope>NUCLEOTIDE SEQUENCE [LARGE SCALE GENOMIC DNA]</scope>
    <source>
        <strain evidence="2">KCTC 52368</strain>
    </source>
</reference>
<sequence>MDLVNNKILDAVVETLTIEELEAILVRKKRERDGIDGVPKPKPMSEREKQKVHWIKVMVSMGIIYPP</sequence>
<dbReference type="RefSeq" id="WP_377765807.1">
    <property type="nucleotide sequence ID" value="NZ_JBHULB010000007.1"/>
</dbReference>
<protein>
    <submittedName>
        <fullName evidence="1">Uncharacterized protein</fullName>
    </submittedName>
</protein>
<dbReference type="Proteomes" id="UP001597526">
    <property type="component" value="Unassembled WGS sequence"/>
</dbReference>
<dbReference type="EMBL" id="JBHULB010000007">
    <property type="protein sequence ID" value="MFD2586098.1"/>
    <property type="molecule type" value="Genomic_DNA"/>
</dbReference>
<gene>
    <name evidence="1" type="ORF">ACFSQJ_04105</name>
</gene>
<name>A0ABW5MUQ3_9FLAO</name>